<keyword evidence="3 6" id="KW-0812">Transmembrane</keyword>
<feature type="transmembrane region" description="Helical" evidence="6">
    <location>
        <begin position="275"/>
        <end position="301"/>
    </location>
</feature>
<dbReference type="GO" id="GO:0015171">
    <property type="term" value="F:amino acid transmembrane transporter activity"/>
    <property type="evidence" value="ECO:0007669"/>
    <property type="project" value="TreeGrafter"/>
</dbReference>
<dbReference type="Proteomes" id="UP000441389">
    <property type="component" value="Unassembled WGS sequence"/>
</dbReference>
<evidence type="ECO:0000256" key="5">
    <source>
        <dbReference type="ARBA" id="ARBA00023136"/>
    </source>
</evidence>
<organism evidence="7 8">
    <name type="scientific">Sphingomonas horti</name>
    <dbReference type="NCBI Taxonomy" id="2682842"/>
    <lineage>
        <taxon>Bacteria</taxon>
        <taxon>Pseudomonadati</taxon>
        <taxon>Pseudomonadota</taxon>
        <taxon>Alphaproteobacteria</taxon>
        <taxon>Sphingomonadales</taxon>
        <taxon>Sphingomonadaceae</taxon>
        <taxon>Sphingomonas</taxon>
    </lineage>
</organism>
<keyword evidence="5 6" id="KW-0472">Membrane</keyword>
<dbReference type="PANTHER" id="PTHR43243">
    <property type="entry name" value="INNER MEMBRANE TRANSPORTER YGJI-RELATED"/>
    <property type="match status" value="1"/>
</dbReference>
<feature type="transmembrane region" description="Helical" evidence="6">
    <location>
        <begin position="31"/>
        <end position="52"/>
    </location>
</feature>
<comment type="subcellular location">
    <subcellularLocation>
        <location evidence="1">Membrane</location>
        <topology evidence="1">Multi-pass membrane protein</topology>
    </subcellularLocation>
</comment>
<proteinExistence type="predicted"/>
<name>A0A6I4J3G2_9SPHN</name>
<dbReference type="Gene3D" id="1.20.1740.10">
    <property type="entry name" value="Amino acid/polyamine transporter I"/>
    <property type="match status" value="1"/>
</dbReference>
<feature type="transmembrane region" description="Helical" evidence="6">
    <location>
        <begin position="235"/>
        <end position="254"/>
    </location>
</feature>
<sequence>MSKLLRRKAIVTGDAQPAEHRLARTLSWPHLVALGVGAIVGTGILTLIGVGADRAGPAVLVSFAVAGAICACAALCYAEMATMIPASGSAYTYSYSVLGEVFAWVVGWSLILEYSLVVATVAVGWSGYAVAFLHGLGIHLPDALTHGPAAAGSLMDGTFHLTASGVNLPAIFIIAVVAGLLMLGTKESATVNTALVVLKIVTLALFVAVALPHFDPANLKPFAPLGYGSAAGADGVKYGMMGAAAIIFFAFYGFDAISTAAEEAKNPERDLAIGIVGSMIACTAIYMIVAAAAVGALHYTAFANSPEPLALILRGIGQPGVSTIVAAAAAIALPTVLLAFLYGQTRIFMVMARDGFLPTGLARVSKRGTPATITAVTAVFVAFIAAVTPLDLIASLANAGTLCAFVAVAVCVLVMRRRDPDRRRPFRTPAVWIIAPAAILGCLYLFTSLQTVTQESFFVWNGIGLLIYLTYGLARSRAQEPHLGTRSA</sequence>
<evidence type="ECO:0000313" key="8">
    <source>
        <dbReference type="Proteomes" id="UP000441389"/>
    </source>
</evidence>
<dbReference type="EMBL" id="WQMS01000016">
    <property type="protein sequence ID" value="MVO79179.1"/>
    <property type="molecule type" value="Genomic_DNA"/>
</dbReference>
<keyword evidence="2" id="KW-0813">Transport</keyword>
<dbReference type="InterPro" id="IPR002293">
    <property type="entry name" value="AA/rel_permease1"/>
</dbReference>
<comment type="caution">
    <text evidence="7">The sequence shown here is derived from an EMBL/GenBank/DDBJ whole genome shotgun (WGS) entry which is preliminary data.</text>
</comment>
<evidence type="ECO:0000313" key="7">
    <source>
        <dbReference type="EMBL" id="MVO79179.1"/>
    </source>
</evidence>
<dbReference type="GO" id="GO:0016020">
    <property type="term" value="C:membrane"/>
    <property type="evidence" value="ECO:0007669"/>
    <property type="project" value="UniProtKB-SubCell"/>
</dbReference>
<feature type="transmembrane region" description="Helical" evidence="6">
    <location>
        <begin position="58"/>
        <end position="78"/>
    </location>
</feature>
<evidence type="ECO:0000256" key="6">
    <source>
        <dbReference type="SAM" id="Phobius"/>
    </source>
</evidence>
<feature type="transmembrane region" description="Helical" evidence="6">
    <location>
        <begin position="396"/>
        <end position="414"/>
    </location>
</feature>
<feature type="transmembrane region" description="Helical" evidence="6">
    <location>
        <begin position="161"/>
        <end position="183"/>
    </location>
</feature>
<reference evidence="7 8" key="1">
    <citation type="submission" date="2019-12" db="EMBL/GenBank/DDBJ databases">
        <authorList>
            <person name="Huq M.A."/>
        </authorList>
    </citation>
    <scope>NUCLEOTIDE SEQUENCE [LARGE SCALE GENOMIC DNA]</scope>
    <source>
        <strain evidence="7 8">MAH-20</strain>
    </source>
</reference>
<feature type="transmembrane region" description="Helical" evidence="6">
    <location>
        <begin position="90"/>
        <end position="111"/>
    </location>
</feature>
<evidence type="ECO:0000256" key="2">
    <source>
        <dbReference type="ARBA" id="ARBA00022448"/>
    </source>
</evidence>
<keyword evidence="8" id="KW-1185">Reference proteome</keyword>
<evidence type="ECO:0000256" key="4">
    <source>
        <dbReference type="ARBA" id="ARBA00022989"/>
    </source>
</evidence>
<protein>
    <submittedName>
        <fullName evidence="7">Amino acid permease</fullName>
    </submittedName>
</protein>
<accession>A0A6I4J3G2</accession>
<evidence type="ECO:0000256" key="1">
    <source>
        <dbReference type="ARBA" id="ARBA00004141"/>
    </source>
</evidence>
<dbReference type="Pfam" id="PF13520">
    <property type="entry name" value="AA_permease_2"/>
    <property type="match status" value="1"/>
</dbReference>
<dbReference type="PIRSF" id="PIRSF006060">
    <property type="entry name" value="AA_transporter"/>
    <property type="match status" value="1"/>
</dbReference>
<keyword evidence="4 6" id="KW-1133">Transmembrane helix</keyword>
<dbReference type="RefSeq" id="WP_157028097.1">
    <property type="nucleotide sequence ID" value="NZ_WQMS01000016.1"/>
</dbReference>
<feature type="transmembrane region" description="Helical" evidence="6">
    <location>
        <begin position="195"/>
        <end position="215"/>
    </location>
</feature>
<dbReference type="PANTHER" id="PTHR43243:SF4">
    <property type="entry name" value="CATIONIC AMINO ACID TRANSPORTER 4"/>
    <property type="match status" value="1"/>
</dbReference>
<gene>
    <name evidence="7" type="ORF">GON01_14695</name>
</gene>
<feature type="transmembrane region" description="Helical" evidence="6">
    <location>
        <begin position="458"/>
        <end position="474"/>
    </location>
</feature>
<feature type="transmembrane region" description="Helical" evidence="6">
    <location>
        <begin position="321"/>
        <end position="343"/>
    </location>
</feature>
<feature type="transmembrane region" description="Helical" evidence="6">
    <location>
        <begin position="426"/>
        <end position="446"/>
    </location>
</feature>
<dbReference type="AlphaFoldDB" id="A0A6I4J3G2"/>
<feature type="transmembrane region" description="Helical" evidence="6">
    <location>
        <begin position="371"/>
        <end position="390"/>
    </location>
</feature>
<evidence type="ECO:0000256" key="3">
    <source>
        <dbReference type="ARBA" id="ARBA00022692"/>
    </source>
</evidence>